<proteinExistence type="predicted"/>
<evidence type="ECO:0000313" key="2">
    <source>
        <dbReference type="EMBL" id="MDT2690827.1"/>
    </source>
</evidence>
<dbReference type="Pfam" id="PF03646">
    <property type="entry name" value="FlaG"/>
    <property type="match status" value="1"/>
</dbReference>
<reference evidence="2" key="4">
    <citation type="submission" date="2023-03" db="EMBL/GenBank/DDBJ databases">
        <authorList>
            <person name="Shen W."/>
            <person name="Cai J."/>
        </authorList>
    </citation>
    <scope>NUCLEOTIDE SEQUENCE</scope>
    <source>
        <strain evidence="2">K69-2</strain>
    </source>
</reference>
<evidence type="ECO:0000256" key="1">
    <source>
        <dbReference type="SAM" id="MobiDB-lite"/>
    </source>
</evidence>
<dbReference type="Proteomes" id="UP001183682">
    <property type="component" value="Unassembled WGS sequence"/>
</dbReference>
<name>A0A482JUX0_ENTGA</name>
<dbReference type="Gene3D" id="3.30.160.170">
    <property type="entry name" value="FlaG-like"/>
    <property type="match status" value="1"/>
</dbReference>
<dbReference type="EMBL" id="JARPZN010000008">
    <property type="protein sequence ID" value="MDT2690827.1"/>
    <property type="molecule type" value="Genomic_DNA"/>
</dbReference>
<evidence type="ECO:0000313" key="3">
    <source>
        <dbReference type="EMBL" id="MXS26725.1"/>
    </source>
</evidence>
<dbReference type="RefSeq" id="WP_003129094.1">
    <property type="nucleotide sequence ID" value="NZ_BTSN01000007.1"/>
</dbReference>
<evidence type="ECO:0000313" key="5">
    <source>
        <dbReference type="Proteomes" id="UP000439965"/>
    </source>
</evidence>
<keyword evidence="4" id="KW-0966">Cell projection</keyword>
<feature type="compositionally biased region" description="Basic and acidic residues" evidence="1">
    <location>
        <begin position="42"/>
        <end position="51"/>
    </location>
</feature>
<dbReference type="InterPro" id="IPR005186">
    <property type="entry name" value="FlaG"/>
</dbReference>
<protein>
    <submittedName>
        <fullName evidence="3">Flagellar biosynthesis protein FlaG</fullName>
    </submittedName>
    <submittedName>
        <fullName evidence="4">Flagellar protein FlaG</fullName>
    </submittedName>
</protein>
<dbReference type="PANTHER" id="PTHR37166:SF1">
    <property type="entry name" value="PROTEIN FLAG"/>
    <property type="match status" value="1"/>
</dbReference>
<dbReference type="EMBL" id="WVTI01000010">
    <property type="protein sequence ID" value="MXS26725.1"/>
    <property type="molecule type" value="Genomic_DNA"/>
</dbReference>
<accession>A0A482JUX0</accession>
<dbReference type="AlphaFoldDB" id="A0A482JUX0"/>
<gene>
    <name evidence="4" type="primary">flaG</name>
    <name evidence="3" type="ORF">GTI89_11710</name>
    <name evidence="2" type="ORF">P7E30_11535</name>
</gene>
<dbReference type="InterPro" id="IPR035924">
    <property type="entry name" value="FlaG-like_sf"/>
</dbReference>
<evidence type="ECO:0000313" key="4">
    <source>
        <dbReference type="EMBL" id="QBP39161.1"/>
    </source>
</evidence>
<sequence>MDIQPISGIHPIEAVASVAKTRPIEAVDQEATNLRSQSKGRGLTEEKERTVATEPPIHYFSAADQHKIGVSVDEVNQLLLGKDMKLAYEVHERTGRTMVRLVDMQTNEVIKEIPPANMLDVIGKIWDDMGIAVDRKG</sequence>
<reference evidence="4" key="1">
    <citation type="submission" date="2018-11" db="EMBL/GenBank/DDBJ databases">
        <authorList>
            <person name="Laute Caly D.L.L."/>
            <person name="Raftis E.J.J."/>
            <person name="Cowie P."/>
            <person name="Hennessy E."/>
            <person name="Holt A."/>
            <person name="Panzica D.A."/>
            <person name="Sparre C."/>
            <person name="Minter B."/>
            <person name="Stroobach E."/>
            <person name="Mulder I.E."/>
        </authorList>
    </citation>
    <scope>NUCLEOTIDE SEQUENCE</scope>
    <source>
        <strain evidence="4">MRx0518</strain>
    </source>
</reference>
<feature type="region of interest" description="Disordered" evidence="1">
    <location>
        <begin position="32"/>
        <end position="51"/>
    </location>
</feature>
<dbReference type="Proteomes" id="UP000439965">
    <property type="component" value="Unassembled WGS sequence"/>
</dbReference>
<reference evidence="3 5" key="3">
    <citation type="submission" date="2019-04" db="EMBL/GenBank/DDBJ databases">
        <title>Step-wise assembly of the neonatal virome modulated by breast feeding.</title>
        <authorList>
            <person name="Liang G."/>
            <person name="Bushman F."/>
        </authorList>
    </citation>
    <scope>NUCLEOTIDE SEQUENCE [LARGE SCALE GENOMIC DNA]</scope>
    <source>
        <strain evidence="3 5">E3404</strain>
    </source>
</reference>
<reference evidence="4" key="2">
    <citation type="journal article" date="2019" name="Sci. Rep.">
        <title>The flagellin of candidate live biotherapeutic Enterococcus gallinarum MRx0518 is a potent immunostimulant.</title>
        <authorList>
            <person name="Laute-Caly D.L."/>
            <person name="Raftis E.J."/>
            <person name="Cowie P."/>
            <person name="Hennessy E."/>
            <person name="Holt A."/>
            <person name="Panzica D.A."/>
            <person name="Sparre C."/>
            <person name="Minter B."/>
            <person name="Stroobach E."/>
            <person name="Mulder I.E."/>
        </authorList>
    </citation>
    <scope>NUCLEOTIDE SEQUENCE</scope>
    <source>
        <strain evidence="4">MRx0518</strain>
    </source>
</reference>
<keyword evidence="4" id="KW-0969">Cilium</keyword>
<dbReference type="EMBL" id="MK210233">
    <property type="protein sequence ID" value="QBP39161.1"/>
    <property type="molecule type" value="Genomic_DNA"/>
</dbReference>
<organism evidence="4">
    <name type="scientific">Enterococcus gallinarum</name>
    <dbReference type="NCBI Taxonomy" id="1353"/>
    <lineage>
        <taxon>Bacteria</taxon>
        <taxon>Bacillati</taxon>
        <taxon>Bacillota</taxon>
        <taxon>Bacilli</taxon>
        <taxon>Lactobacillales</taxon>
        <taxon>Enterococcaceae</taxon>
        <taxon>Enterococcus</taxon>
    </lineage>
</organism>
<dbReference type="PANTHER" id="PTHR37166">
    <property type="entry name" value="PROTEIN FLAG"/>
    <property type="match status" value="1"/>
</dbReference>
<dbReference type="SUPFAM" id="SSF160214">
    <property type="entry name" value="FlaG-like"/>
    <property type="match status" value="1"/>
</dbReference>
<keyword evidence="4" id="KW-0282">Flagellum</keyword>